<sequence>MGKFDHINELLGADSYPSWRRAVRLALAGEGLWNHCSSGTDPLDIAEYASSMPKPAIAGQPTADELKLMKEWIIGTRHKSDLSRKITDYINMYLDTKQWDMLLKRFARLDVTLQYELCSQLFTERLKDTEDAARYLGVFENGRRCFAEMRITFMDEEAIFMLLNGLPDTPQWVVFR</sequence>
<organism evidence="1 2">
    <name type="scientific">Suillus luteus UH-Slu-Lm8-n1</name>
    <dbReference type="NCBI Taxonomy" id="930992"/>
    <lineage>
        <taxon>Eukaryota</taxon>
        <taxon>Fungi</taxon>
        <taxon>Dikarya</taxon>
        <taxon>Basidiomycota</taxon>
        <taxon>Agaricomycotina</taxon>
        <taxon>Agaricomycetes</taxon>
        <taxon>Agaricomycetidae</taxon>
        <taxon>Boletales</taxon>
        <taxon>Suillineae</taxon>
        <taxon>Suillaceae</taxon>
        <taxon>Suillus</taxon>
    </lineage>
</organism>
<dbReference type="AlphaFoldDB" id="A0A0D0AGZ7"/>
<accession>A0A0D0AGZ7</accession>
<reference evidence="2" key="2">
    <citation type="submission" date="2015-01" db="EMBL/GenBank/DDBJ databases">
        <title>Evolutionary Origins and Diversification of the Mycorrhizal Mutualists.</title>
        <authorList>
            <consortium name="DOE Joint Genome Institute"/>
            <consortium name="Mycorrhizal Genomics Consortium"/>
            <person name="Kohler A."/>
            <person name="Kuo A."/>
            <person name="Nagy L.G."/>
            <person name="Floudas D."/>
            <person name="Copeland A."/>
            <person name="Barry K.W."/>
            <person name="Cichocki N."/>
            <person name="Veneault-Fourrey C."/>
            <person name="LaButti K."/>
            <person name="Lindquist E.A."/>
            <person name="Lipzen A."/>
            <person name="Lundell T."/>
            <person name="Morin E."/>
            <person name="Murat C."/>
            <person name="Riley R."/>
            <person name="Ohm R."/>
            <person name="Sun H."/>
            <person name="Tunlid A."/>
            <person name="Henrissat B."/>
            <person name="Grigoriev I.V."/>
            <person name="Hibbett D.S."/>
            <person name="Martin F."/>
        </authorList>
    </citation>
    <scope>NUCLEOTIDE SEQUENCE [LARGE SCALE GENOMIC DNA]</scope>
    <source>
        <strain evidence="2">UH-Slu-Lm8-n1</strain>
    </source>
</reference>
<dbReference type="InParanoid" id="A0A0D0AGZ7"/>
<evidence type="ECO:0000313" key="1">
    <source>
        <dbReference type="EMBL" id="KIK49405.1"/>
    </source>
</evidence>
<dbReference type="OrthoDB" id="119257at2759"/>
<protein>
    <submittedName>
        <fullName evidence="1">Uncharacterized protein</fullName>
    </submittedName>
</protein>
<dbReference type="STRING" id="930992.A0A0D0AGZ7"/>
<keyword evidence="2" id="KW-1185">Reference proteome</keyword>
<name>A0A0D0AGZ7_9AGAM</name>
<evidence type="ECO:0000313" key="2">
    <source>
        <dbReference type="Proteomes" id="UP000054485"/>
    </source>
</evidence>
<dbReference type="Proteomes" id="UP000054485">
    <property type="component" value="Unassembled WGS sequence"/>
</dbReference>
<dbReference type="HOGENOM" id="CLU_048314_1_1_1"/>
<feature type="non-terminal residue" evidence="1">
    <location>
        <position position="1"/>
    </location>
</feature>
<reference evidence="1 2" key="1">
    <citation type="submission" date="2014-04" db="EMBL/GenBank/DDBJ databases">
        <authorList>
            <consortium name="DOE Joint Genome Institute"/>
            <person name="Kuo A."/>
            <person name="Ruytinx J."/>
            <person name="Rineau F."/>
            <person name="Colpaert J."/>
            <person name="Kohler A."/>
            <person name="Nagy L.G."/>
            <person name="Floudas D."/>
            <person name="Copeland A."/>
            <person name="Barry K.W."/>
            <person name="Cichocki N."/>
            <person name="Veneault-Fourrey C."/>
            <person name="LaButti K."/>
            <person name="Lindquist E.A."/>
            <person name="Lipzen A."/>
            <person name="Lundell T."/>
            <person name="Morin E."/>
            <person name="Murat C."/>
            <person name="Sun H."/>
            <person name="Tunlid A."/>
            <person name="Henrissat B."/>
            <person name="Grigoriev I.V."/>
            <person name="Hibbett D.S."/>
            <person name="Martin F."/>
            <person name="Nordberg H.P."/>
            <person name="Cantor M.N."/>
            <person name="Hua S.X."/>
        </authorList>
    </citation>
    <scope>NUCLEOTIDE SEQUENCE [LARGE SCALE GENOMIC DNA]</scope>
    <source>
        <strain evidence="1 2">UH-Slu-Lm8-n1</strain>
    </source>
</reference>
<proteinExistence type="predicted"/>
<gene>
    <name evidence="1" type="ORF">CY34DRAFT_33781</name>
</gene>
<dbReference type="EMBL" id="KN835132">
    <property type="protein sequence ID" value="KIK49405.1"/>
    <property type="molecule type" value="Genomic_DNA"/>
</dbReference>